<feature type="transmembrane region" description="Helical" evidence="1">
    <location>
        <begin position="204"/>
        <end position="224"/>
    </location>
</feature>
<dbReference type="EMBL" id="SSSM01000001">
    <property type="protein sequence ID" value="THG33170.1"/>
    <property type="molecule type" value="Genomic_DNA"/>
</dbReference>
<keyword evidence="4" id="KW-1185">Reference proteome</keyword>
<evidence type="ECO:0000313" key="3">
    <source>
        <dbReference type="EMBL" id="THG33170.1"/>
    </source>
</evidence>
<proteinExistence type="predicted"/>
<dbReference type="InterPro" id="IPR007349">
    <property type="entry name" value="DUF418"/>
</dbReference>
<evidence type="ECO:0000256" key="1">
    <source>
        <dbReference type="SAM" id="Phobius"/>
    </source>
</evidence>
<feature type="transmembrane region" description="Helical" evidence="1">
    <location>
        <begin position="236"/>
        <end position="255"/>
    </location>
</feature>
<name>A0A4S4FRB6_9MICO</name>
<evidence type="ECO:0000259" key="2">
    <source>
        <dbReference type="Pfam" id="PF04235"/>
    </source>
</evidence>
<comment type="caution">
    <text evidence="3">The sequence shown here is derived from an EMBL/GenBank/DDBJ whole genome shotgun (WGS) entry which is preliminary data.</text>
</comment>
<dbReference type="AlphaFoldDB" id="A0A4S4FRB6"/>
<feature type="transmembrane region" description="Helical" evidence="1">
    <location>
        <begin position="171"/>
        <end position="192"/>
    </location>
</feature>
<dbReference type="Pfam" id="PF04235">
    <property type="entry name" value="DUF418"/>
    <property type="match status" value="1"/>
</dbReference>
<feature type="transmembrane region" description="Helical" evidence="1">
    <location>
        <begin position="53"/>
        <end position="71"/>
    </location>
</feature>
<dbReference type="Proteomes" id="UP000309133">
    <property type="component" value="Unassembled WGS sequence"/>
</dbReference>
<keyword evidence="1" id="KW-0472">Membrane</keyword>
<protein>
    <submittedName>
        <fullName evidence="3">DUF418 domain-containing protein</fullName>
    </submittedName>
</protein>
<feature type="transmembrane region" description="Helical" evidence="1">
    <location>
        <begin position="21"/>
        <end position="41"/>
    </location>
</feature>
<dbReference type="RefSeq" id="WP_136425951.1">
    <property type="nucleotide sequence ID" value="NZ_SSSM01000001.1"/>
</dbReference>
<evidence type="ECO:0000313" key="4">
    <source>
        <dbReference type="Proteomes" id="UP000309133"/>
    </source>
</evidence>
<dbReference type="OrthoDB" id="4966979at2"/>
<sequence length="346" mass="35754">MADARPHPPGIRTAGDGGRIVGVDVARGLAVMGMFVAHLVPSDWPETISDGRSSVLFATLAGVSLGLISGGSAPTERPSRASVRVSVLLRALFLIALGLLLRTFDSGIAIILDSYGAFYVVLVPLLFLRRSGLATVAFALAALATAVLPGVPSSTTEAVGGDPLLFLPSDWFYSGYYPGVLWIVYLLVGLIAACSDLTRRSTQLLMIGGGAVASTIGYGGAALLGTDASAHSDTVWEMFGAGGLAVLVIGGLTLSTTAPRIGPVARAIGWPIGAVGAMPLTIYTVQIAILAVFRQVWADGGEDGERLALLIALIAGAIAFATLWRRFAGRGPLERLVSAVTTVSRR</sequence>
<feature type="transmembrane region" description="Helical" evidence="1">
    <location>
        <begin position="133"/>
        <end position="151"/>
    </location>
</feature>
<keyword evidence="1" id="KW-0812">Transmembrane</keyword>
<reference evidence="3 4" key="1">
    <citation type="submission" date="2019-04" db="EMBL/GenBank/DDBJ databases">
        <authorList>
            <person name="Jiang L."/>
        </authorList>
    </citation>
    <scope>NUCLEOTIDE SEQUENCE [LARGE SCALE GENOMIC DNA]</scope>
    <source>
        <strain evidence="3 4">YIM 131853</strain>
    </source>
</reference>
<feature type="domain" description="DUF418" evidence="2">
    <location>
        <begin position="205"/>
        <end position="341"/>
    </location>
</feature>
<keyword evidence="1" id="KW-1133">Transmembrane helix</keyword>
<feature type="transmembrane region" description="Helical" evidence="1">
    <location>
        <begin position="83"/>
        <end position="101"/>
    </location>
</feature>
<feature type="transmembrane region" description="Helical" evidence="1">
    <location>
        <begin position="107"/>
        <end position="128"/>
    </location>
</feature>
<feature type="transmembrane region" description="Helical" evidence="1">
    <location>
        <begin position="306"/>
        <end position="324"/>
    </location>
</feature>
<accession>A0A4S4FRB6</accession>
<gene>
    <name evidence="3" type="ORF">E6C64_02100</name>
</gene>
<feature type="transmembrane region" description="Helical" evidence="1">
    <location>
        <begin position="267"/>
        <end position="294"/>
    </location>
</feature>
<organism evidence="3 4">
    <name type="scientific">Naasia lichenicola</name>
    <dbReference type="NCBI Taxonomy" id="2565933"/>
    <lineage>
        <taxon>Bacteria</taxon>
        <taxon>Bacillati</taxon>
        <taxon>Actinomycetota</taxon>
        <taxon>Actinomycetes</taxon>
        <taxon>Micrococcales</taxon>
        <taxon>Microbacteriaceae</taxon>
        <taxon>Naasia</taxon>
    </lineage>
</organism>